<organism evidence="1 2">
    <name type="scientific">Striga asiatica</name>
    <name type="common">Asiatic witchweed</name>
    <name type="synonym">Buchnera asiatica</name>
    <dbReference type="NCBI Taxonomy" id="4170"/>
    <lineage>
        <taxon>Eukaryota</taxon>
        <taxon>Viridiplantae</taxon>
        <taxon>Streptophyta</taxon>
        <taxon>Embryophyta</taxon>
        <taxon>Tracheophyta</taxon>
        <taxon>Spermatophyta</taxon>
        <taxon>Magnoliopsida</taxon>
        <taxon>eudicotyledons</taxon>
        <taxon>Gunneridae</taxon>
        <taxon>Pentapetalae</taxon>
        <taxon>asterids</taxon>
        <taxon>lamiids</taxon>
        <taxon>Lamiales</taxon>
        <taxon>Orobanchaceae</taxon>
        <taxon>Buchnereae</taxon>
        <taxon>Striga</taxon>
    </lineage>
</organism>
<keyword evidence="2" id="KW-1185">Reference proteome</keyword>
<protein>
    <submittedName>
        <fullName evidence="1">Fatty acid oxidation complex subunit alpha</fullName>
    </submittedName>
</protein>
<name>A0A5A7Q7E5_STRAF</name>
<reference evidence="2" key="1">
    <citation type="journal article" date="2019" name="Curr. Biol.">
        <title>Genome Sequence of Striga asiatica Provides Insight into the Evolution of Plant Parasitism.</title>
        <authorList>
            <person name="Yoshida S."/>
            <person name="Kim S."/>
            <person name="Wafula E.K."/>
            <person name="Tanskanen J."/>
            <person name="Kim Y.M."/>
            <person name="Honaas L."/>
            <person name="Yang Z."/>
            <person name="Spallek T."/>
            <person name="Conn C.E."/>
            <person name="Ichihashi Y."/>
            <person name="Cheong K."/>
            <person name="Cui S."/>
            <person name="Der J.P."/>
            <person name="Gundlach H."/>
            <person name="Jiao Y."/>
            <person name="Hori C."/>
            <person name="Ishida J.K."/>
            <person name="Kasahara H."/>
            <person name="Kiba T."/>
            <person name="Kim M.S."/>
            <person name="Koo N."/>
            <person name="Laohavisit A."/>
            <person name="Lee Y.H."/>
            <person name="Lumba S."/>
            <person name="McCourt P."/>
            <person name="Mortimer J.C."/>
            <person name="Mutuku J.M."/>
            <person name="Nomura T."/>
            <person name="Sasaki-Sekimoto Y."/>
            <person name="Seto Y."/>
            <person name="Wang Y."/>
            <person name="Wakatake T."/>
            <person name="Sakakibara H."/>
            <person name="Demura T."/>
            <person name="Yamaguchi S."/>
            <person name="Yoneyama K."/>
            <person name="Manabe R.I."/>
            <person name="Nelson D.C."/>
            <person name="Schulman A.H."/>
            <person name="Timko M.P."/>
            <person name="dePamphilis C.W."/>
            <person name="Choi D."/>
            <person name="Shirasu K."/>
        </authorList>
    </citation>
    <scope>NUCLEOTIDE SEQUENCE [LARGE SCALE GENOMIC DNA]</scope>
    <source>
        <strain evidence="2">cv. UVA1</strain>
    </source>
</reference>
<accession>A0A5A7Q7E5</accession>
<dbReference type="AlphaFoldDB" id="A0A5A7Q7E5"/>
<evidence type="ECO:0000313" key="2">
    <source>
        <dbReference type="Proteomes" id="UP000325081"/>
    </source>
</evidence>
<evidence type="ECO:0000313" key="1">
    <source>
        <dbReference type="EMBL" id="GER40888.1"/>
    </source>
</evidence>
<gene>
    <name evidence="1" type="ORF">STAS_17587</name>
</gene>
<dbReference type="Proteomes" id="UP000325081">
    <property type="component" value="Unassembled WGS sequence"/>
</dbReference>
<comment type="caution">
    <text evidence="1">The sequence shown here is derived from an EMBL/GenBank/DDBJ whole genome shotgun (WGS) entry which is preliminary data.</text>
</comment>
<sequence length="296" mass="32482">MIKLHLTVFYHHRRNPDEVSGNDDETYSLTSLAITSLIALHNPGSTTPAAAAASVPGGARDSAVNGSKSSLRCAAEQCRVLRVEFQWFLTALSQPRDGGPPVAITVVRGQDDIVLRRRERAALDDRAELVAPPEAAGLSRPAPYRSTSRVRIRSSFTLHGPLILSGISRFPGNLLEDELADDESEEDELASEHLLNRSILGKKILGKVFLIPSDKPGLWIVLVEFPVLVSISSLLQDHNSRRTTPPPPESSDINTRLRQRLLHQLRQARLGTRSKYTSSNLLSASASLLLRCCPEH</sequence>
<dbReference type="EMBL" id="BKCP01006005">
    <property type="protein sequence ID" value="GER40888.1"/>
    <property type="molecule type" value="Genomic_DNA"/>
</dbReference>
<proteinExistence type="predicted"/>